<evidence type="ECO:0000313" key="1">
    <source>
        <dbReference type="EMBL" id="KAH6922843.1"/>
    </source>
</evidence>
<keyword evidence="2" id="KW-1185">Reference proteome</keyword>
<dbReference type="Proteomes" id="UP000821845">
    <property type="component" value="Chromosome 9"/>
</dbReference>
<sequence>MYQVLRQVILFLDVLSFATRAVLENDAASATTGHIVQALNRSMPTSRNTYAAAAEDTLDGVGSGCNEAVCLRPHCACASDKPPAGLRPDQMPQFVTMTFDDAVTETNMAFYRELLEGHRRKNKKNGCGIAATFFVSHEYTDYTLVNELHSLDNEIAVHSISRRANWSYWQIINSTQWEREVLDQKRMMQEFANVPAAEVTGFMGPFLYTGGDEGFRMLQRNFRYDCTLVHPRKRRTSENPTFPYTMDYGFRHRCHVSPCPKDTYKGLWVVPVNEFFREFSGQQRPCAKPDACVPQPTTANDTFEYFRSNFQDFYTTNRAPFPLFLHEGYLQHPERKQGYLQFIDWLLQKDNVYLVTVSEVLRFMQDPKPLGTYTQHSCPRRNPIKRNTCLLRTKCGYEKTSLGSERYMATCSRCPKSYPWVGNPMGD</sequence>
<gene>
    <name evidence="1" type="ORF">HPB50_019845</name>
</gene>
<organism evidence="1 2">
    <name type="scientific">Hyalomma asiaticum</name>
    <name type="common">Tick</name>
    <dbReference type="NCBI Taxonomy" id="266040"/>
    <lineage>
        <taxon>Eukaryota</taxon>
        <taxon>Metazoa</taxon>
        <taxon>Ecdysozoa</taxon>
        <taxon>Arthropoda</taxon>
        <taxon>Chelicerata</taxon>
        <taxon>Arachnida</taxon>
        <taxon>Acari</taxon>
        <taxon>Parasitiformes</taxon>
        <taxon>Ixodida</taxon>
        <taxon>Ixodoidea</taxon>
        <taxon>Ixodidae</taxon>
        <taxon>Hyalomminae</taxon>
        <taxon>Hyalomma</taxon>
    </lineage>
</organism>
<evidence type="ECO:0000313" key="2">
    <source>
        <dbReference type="Proteomes" id="UP000821845"/>
    </source>
</evidence>
<reference evidence="1" key="1">
    <citation type="submission" date="2020-05" db="EMBL/GenBank/DDBJ databases">
        <title>Large-scale comparative analyses of tick genomes elucidate their genetic diversity and vector capacities.</title>
        <authorList>
            <person name="Jia N."/>
            <person name="Wang J."/>
            <person name="Shi W."/>
            <person name="Du L."/>
            <person name="Sun Y."/>
            <person name="Zhan W."/>
            <person name="Jiang J."/>
            <person name="Wang Q."/>
            <person name="Zhang B."/>
            <person name="Ji P."/>
            <person name="Sakyi L.B."/>
            <person name="Cui X."/>
            <person name="Yuan T."/>
            <person name="Jiang B."/>
            <person name="Yang W."/>
            <person name="Lam T.T.-Y."/>
            <person name="Chang Q."/>
            <person name="Ding S."/>
            <person name="Wang X."/>
            <person name="Zhu J."/>
            <person name="Ruan X."/>
            <person name="Zhao L."/>
            <person name="Wei J."/>
            <person name="Que T."/>
            <person name="Du C."/>
            <person name="Cheng J."/>
            <person name="Dai P."/>
            <person name="Han X."/>
            <person name="Huang E."/>
            <person name="Gao Y."/>
            <person name="Liu J."/>
            <person name="Shao H."/>
            <person name="Ye R."/>
            <person name="Li L."/>
            <person name="Wei W."/>
            <person name="Wang X."/>
            <person name="Wang C."/>
            <person name="Yang T."/>
            <person name="Huo Q."/>
            <person name="Li W."/>
            <person name="Guo W."/>
            <person name="Chen H."/>
            <person name="Zhou L."/>
            <person name="Ni X."/>
            <person name="Tian J."/>
            <person name="Zhou Y."/>
            <person name="Sheng Y."/>
            <person name="Liu T."/>
            <person name="Pan Y."/>
            <person name="Xia L."/>
            <person name="Li J."/>
            <person name="Zhao F."/>
            <person name="Cao W."/>
        </authorList>
    </citation>
    <scope>NUCLEOTIDE SEQUENCE</scope>
    <source>
        <strain evidence="1">Hyas-2018</strain>
    </source>
</reference>
<protein>
    <submittedName>
        <fullName evidence="1">Uncharacterized protein</fullName>
    </submittedName>
</protein>
<accession>A0ACB7RJR2</accession>
<proteinExistence type="predicted"/>
<comment type="caution">
    <text evidence="1">The sequence shown here is derived from an EMBL/GenBank/DDBJ whole genome shotgun (WGS) entry which is preliminary data.</text>
</comment>
<dbReference type="EMBL" id="CM023489">
    <property type="protein sequence ID" value="KAH6922843.1"/>
    <property type="molecule type" value="Genomic_DNA"/>
</dbReference>
<name>A0ACB7RJR2_HYAAI</name>